<dbReference type="Proteomes" id="UP000177583">
    <property type="component" value="Unassembled WGS sequence"/>
</dbReference>
<proteinExistence type="predicted"/>
<sequence>METVPDPKWVKTMASPNKPLPSDSITGEGPLMVRLEEALSLPIPARSDYWSISLPNVTKRLGSQLFGLVKKDLPDPELDELRKLAAQSPGNTLALIQKQLKFYPYNPSLLMLSAICTHGINVNSANPLGMFSALKLANRDAASALIYDGVSLYNAENFFRLYHLLMERYKRHFDKLHKELRGEKLAIEKAKLDFAETLGWLLADEEAKASNIISHLKKRILSNANPHYFTFARIAKAAEAIEAGKPKEMVGFFNATETITFVYAMAVAFARVPILHPLIDRLLEAMPASNLMLALRRVSISSVRLNLLMKLAVAEKAEERMRQIGRILFQENMAAVNQMEPHGVFQAFEADPFINLATATINTAGLFQGGEQAKMVAVALTAMESLVKKDQSKAKNFAQTAQSHIRVLSNMNREDAAR</sequence>
<evidence type="ECO:0000256" key="1">
    <source>
        <dbReference type="SAM" id="MobiDB-lite"/>
    </source>
</evidence>
<accession>A0A1F6GUZ4</accession>
<dbReference type="AlphaFoldDB" id="A0A1F6GUZ4"/>
<feature type="region of interest" description="Disordered" evidence="1">
    <location>
        <begin position="1"/>
        <end position="25"/>
    </location>
</feature>
<protein>
    <submittedName>
        <fullName evidence="2">Uncharacterized protein</fullName>
    </submittedName>
</protein>
<evidence type="ECO:0000313" key="3">
    <source>
        <dbReference type="Proteomes" id="UP000177583"/>
    </source>
</evidence>
<gene>
    <name evidence="2" type="ORF">A2557_04885</name>
</gene>
<reference evidence="2 3" key="1">
    <citation type="journal article" date="2016" name="Nat. Commun.">
        <title>Thousands of microbial genomes shed light on interconnected biogeochemical processes in an aquifer system.</title>
        <authorList>
            <person name="Anantharaman K."/>
            <person name="Brown C.T."/>
            <person name="Hug L.A."/>
            <person name="Sharon I."/>
            <person name="Castelle C.J."/>
            <person name="Probst A.J."/>
            <person name="Thomas B.C."/>
            <person name="Singh A."/>
            <person name="Wilkins M.J."/>
            <person name="Karaoz U."/>
            <person name="Brodie E.L."/>
            <person name="Williams K.H."/>
            <person name="Hubbard S.S."/>
            <person name="Banfield J.F."/>
        </authorList>
    </citation>
    <scope>NUCLEOTIDE SEQUENCE [LARGE SCALE GENOMIC DNA]</scope>
</reference>
<evidence type="ECO:0000313" key="2">
    <source>
        <dbReference type="EMBL" id="OGH01914.1"/>
    </source>
</evidence>
<comment type="caution">
    <text evidence="2">The sequence shown here is derived from an EMBL/GenBank/DDBJ whole genome shotgun (WGS) entry which is preliminary data.</text>
</comment>
<organism evidence="2 3">
    <name type="scientific">Candidatus Lambdaproteobacteria bacterium RIFOXYD2_FULL_56_26</name>
    <dbReference type="NCBI Taxonomy" id="1817773"/>
    <lineage>
        <taxon>Bacteria</taxon>
        <taxon>Pseudomonadati</taxon>
        <taxon>Pseudomonadota</taxon>
        <taxon>Candidatus Lambdaproteobacteria</taxon>
    </lineage>
</organism>
<name>A0A1F6GUZ4_9PROT</name>
<dbReference type="EMBL" id="MFNF01000027">
    <property type="protein sequence ID" value="OGH01914.1"/>
    <property type="molecule type" value="Genomic_DNA"/>
</dbReference>